<dbReference type="PANTHER" id="PTHR30348">
    <property type="entry name" value="UNCHARACTERIZED PROTEIN YECE"/>
    <property type="match status" value="1"/>
</dbReference>
<comment type="caution">
    <text evidence="1">The sequence shown here is derived from an EMBL/GenBank/DDBJ whole genome shotgun (WGS) entry which is preliminary data.</text>
</comment>
<protein>
    <submittedName>
        <fullName evidence="1">DUF72 domain-containing protein</fullName>
    </submittedName>
</protein>
<keyword evidence="2" id="KW-1185">Reference proteome</keyword>
<evidence type="ECO:0000313" key="1">
    <source>
        <dbReference type="EMBL" id="MBV7389064.1"/>
    </source>
</evidence>
<reference evidence="1 2" key="1">
    <citation type="submission" date="2021-06" db="EMBL/GenBank/DDBJ databases">
        <title>Enterococcus alishanensis sp. nov., a novel lactic acid bacterium isolated from fresh coffee beans.</title>
        <authorList>
            <person name="Chen Y.-S."/>
        </authorList>
    </citation>
    <scope>NUCLEOTIDE SEQUENCE [LARGE SCALE GENOMIC DNA]</scope>
    <source>
        <strain evidence="1 2">ALS3</strain>
    </source>
</reference>
<proteinExistence type="predicted"/>
<evidence type="ECO:0000313" key="2">
    <source>
        <dbReference type="Proteomes" id="UP000774130"/>
    </source>
</evidence>
<dbReference type="PANTHER" id="PTHR30348:SF13">
    <property type="entry name" value="UPF0759 PROTEIN YUNF"/>
    <property type="match status" value="1"/>
</dbReference>
<accession>A0ABS6T7E8</accession>
<sequence>MIRIGLTSFSEHDTLTGKKKSSLFEYAGFLPLVELDTSFYGIPAAKTVENWLTQVPQTFRFIIKLPSPLTKQKDLAPEESLQEIYQQFLKVMAPIIKNGQLYCFLAQFPAQFKLTKENVRYLEELREMFQELPIAVELRDASWYAEGFHDKTMALMKKLEYSLVMVDEPKLLDTVPLDLTITNPEFVLFRFHGRNQTFWKDNSPEWRKKRTLYRYNQTELNDLAKKIQQVAAEVDEVAIIFNNNSGGDAAGNALTLKEILNLDYQALNPSQLGLF</sequence>
<dbReference type="RefSeq" id="WP_218324137.1">
    <property type="nucleotide sequence ID" value="NZ_JAHUZB010000001.1"/>
</dbReference>
<name>A0ABS6T7E8_9ENTE</name>
<gene>
    <name evidence="1" type="ORF">KUA55_00105</name>
</gene>
<dbReference type="EMBL" id="JAHUZB010000001">
    <property type="protein sequence ID" value="MBV7389064.1"/>
    <property type="molecule type" value="Genomic_DNA"/>
</dbReference>
<dbReference type="Pfam" id="PF01904">
    <property type="entry name" value="DUF72"/>
    <property type="match status" value="1"/>
</dbReference>
<organism evidence="1 2">
    <name type="scientific">Enterococcus alishanensis</name>
    <dbReference type="NCBI Taxonomy" id="1303817"/>
    <lineage>
        <taxon>Bacteria</taxon>
        <taxon>Bacillati</taxon>
        <taxon>Bacillota</taxon>
        <taxon>Bacilli</taxon>
        <taxon>Lactobacillales</taxon>
        <taxon>Enterococcaceae</taxon>
        <taxon>Enterococcus</taxon>
    </lineage>
</organism>
<dbReference type="InterPro" id="IPR002763">
    <property type="entry name" value="DUF72"/>
</dbReference>
<dbReference type="Proteomes" id="UP000774130">
    <property type="component" value="Unassembled WGS sequence"/>
</dbReference>